<keyword evidence="1" id="KW-0539">Nucleus</keyword>
<dbReference type="PANTHER" id="PTHR47655">
    <property type="entry name" value="QUINIC ACID UTILIZATION ACTIVATOR"/>
    <property type="match status" value="1"/>
</dbReference>
<gene>
    <name evidence="3" type="ORF">PENANT_c004G05820</name>
</gene>
<dbReference type="GO" id="GO:0003700">
    <property type="term" value="F:DNA-binding transcription factor activity"/>
    <property type="evidence" value="ECO:0007669"/>
    <property type="project" value="TreeGrafter"/>
</dbReference>
<dbReference type="GO" id="GO:0045944">
    <property type="term" value="P:positive regulation of transcription by RNA polymerase II"/>
    <property type="evidence" value="ECO:0007669"/>
    <property type="project" value="TreeGrafter"/>
</dbReference>
<accession>A0A1V6QGP8</accession>
<keyword evidence="4" id="KW-1185">Reference proteome</keyword>
<dbReference type="InterPro" id="IPR052783">
    <property type="entry name" value="Metabolic/Drug-Res_Regulator"/>
</dbReference>
<dbReference type="EMBL" id="MDYN01000004">
    <property type="protein sequence ID" value="OQD88394.1"/>
    <property type="molecule type" value="Genomic_DNA"/>
</dbReference>
<evidence type="ECO:0000313" key="4">
    <source>
        <dbReference type="Proteomes" id="UP000191672"/>
    </source>
</evidence>
<protein>
    <recommendedName>
        <fullName evidence="2">Xylanolytic transcriptional activator regulatory domain-containing protein</fullName>
    </recommendedName>
</protein>
<evidence type="ECO:0000313" key="3">
    <source>
        <dbReference type="EMBL" id="OQD88394.1"/>
    </source>
</evidence>
<dbReference type="CDD" id="cd12148">
    <property type="entry name" value="fungal_TF_MHR"/>
    <property type="match status" value="1"/>
</dbReference>
<dbReference type="InterPro" id="IPR007219">
    <property type="entry name" value="XnlR_reg_dom"/>
</dbReference>
<comment type="caution">
    <text evidence="3">The sequence shown here is derived from an EMBL/GenBank/DDBJ whole genome shotgun (WGS) entry which is preliminary data.</text>
</comment>
<dbReference type="SMART" id="SM00906">
    <property type="entry name" value="Fungal_trans"/>
    <property type="match status" value="1"/>
</dbReference>
<evidence type="ECO:0000256" key="1">
    <source>
        <dbReference type="ARBA" id="ARBA00023242"/>
    </source>
</evidence>
<dbReference type="AlphaFoldDB" id="A0A1V6QGP8"/>
<evidence type="ECO:0000259" key="2">
    <source>
        <dbReference type="SMART" id="SM00906"/>
    </source>
</evidence>
<sequence length="770" mass="84290">MQAPTTPDGGKESLEHVIAVAGNEKNVMADALLALLVNLLVNSALMAPARRNVVCQKDISIDDQLDSQSCIEVTEEAVPGVSTVPRLTIQSGLLRGPQPAQEIASQYVSAEVSAAPVRLMSQTSQLLKNYFTLTHSWFPVVSKSSILRTSFTLDHIPGTVETKSPASGDHAALWATLSYSITQYGVETGIEHTRAMSLAEKYSTEAQNLIPFELERCELGHIQALLLLALVDMNMQAWEPAWLLIGQAIRMAFTIGLGSSSDIRRYDKPEQGKATLFGCYVLDSLLSYRLLKCPRMSPIDLAQVGLLEEDGQEDWTSGVKSPSPREPLLAIGCFNHLVQLANILNRLAPKLLMGHNGETVARQLLMDLEQWDANLPIGCRLMGPENMYLERNSSTLPHQTYLSLAYIATLLWSYSRLIPGEKGLHPWLQPATQGAKRLLCRGLSMITQHLENFPKSGIPPIFEFSLHTIAEKAFSLCDTANPSDTSLFVEWIETFMQKVILLVPTWSPHASLMSTTESCQKSVGSSTGQISAFSSNIDHPNLSRESSLIMEPRGDFIDVLPKPHGGCMSPTACTESLIDAHLLTIKTAAIDRPDILTLQPPVQQVITLNMAALQSEPASISLQGLIKPQLRKTGIFTPNVMSAGNDPGIEPSTIIDDGMADNHDCKEYPDAFLGDLAYPNAIGWSKSRESGIDDFESLGNSTFHESSHSQDSSFELQNGFLTLNFTILNPIRRGVVAAGIAQVSERDLNTYHPRSASMPTWNAPSSFKFI</sequence>
<name>A0A1V6QGP8_9EURO</name>
<dbReference type="GO" id="GO:0006351">
    <property type="term" value="P:DNA-templated transcription"/>
    <property type="evidence" value="ECO:0007669"/>
    <property type="project" value="InterPro"/>
</dbReference>
<reference evidence="4" key="1">
    <citation type="journal article" date="2017" name="Nat. Microbiol.">
        <title>Global analysis of biosynthetic gene clusters reveals vast potential of secondary metabolite production in Penicillium species.</title>
        <authorList>
            <person name="Nielsen J.C."/>
            <person name="Grijseels S."/>
            <person name="Prigent S."/>
            <person name="Ji B."/>
            <person name="Dainat J."/>
            <person name="Nielsen K.F."/>
            <person name="Frisvad J.C."/>
            <person name="Workman M."/>
            <person name="Nielsen J."/>
        </authorList>
    </citation>
    <scope>NUCLEOTIDE SEQUENCE [LARGE SCALE GENOMIC DNA]</scope>
    <source>
        <strain evidence="4">IBT 31811</strain>
    </source>
</reference>
<dbReference type="GO" id="GO:0003677">
    <property type="term" value="F:DNA binding"/>
    <property type="evidence" value="ECO:0007669"/>
    <property type="project" value="InterPro"/>
</dbReference>
<dbReference type="STRING" id="416450.A0A1V6QGP8"/>
<feature type="domain" description="Xylanolytic transcriptional activator regulatory" evidence="2">
    <location>
        <begin position="241"/>
        <end position="310"/>
    </location>
</feature>
<organism evidence="3 4">
    <name type="scientific">Penicillium antarcticum</name>
    <dbReference type="NCBI Taxonomy" id="416450"/>
    <lineage>
        <taxon>Eukaryota</taxon>
        <taxon>Fungi</taxon>
        <taxon>Dikarya</taxon>
        <taxon>Ascomycota</taxon>
        <taxon>Pezizomycotina</taxon>
        <taxon>Eurotiomycetes</taxon>
        <taxon>Eurotiomycetidae</taxon>
        <taxon>Eurotiales</taxon>
        <taxon>Aspergillaceae</taxon>
        <taxon>Penicillium</taxon>
    </lineage>
</organism>
<dbReference type="Pfam" id="PF04082">
    <property type="entry name" value="Fungal_trans"/>
    <property type="match status" value="1"/>
</dbReference>
<proteinExistence type="predicted"/>
<dbReference type="Proteomes" id="UP000191672">
    <property type="component" value="Unassembled WGS sequence"/>
</dbReference>
<dbReference type="PANTHER" id="PTHR47655:SF1">
    <property type="entry name" value="ZN(II)2CYS6 TRANSCRIPTION FACTOR (EUROFUNG)"/>
    <property type="match status" value="1"/>
</dbReference>
<dbReference type="GO" id="GO:0008270">
    <property type="term" value="F:zinc ion binding"/>
    <property type="evidence" value="ECO:0007669"/>
    <property type="project" value="InterPro"/>
</dbReference>